<feature type="compositionally biased region" description="Basic and acidic residues" evidence="4">
    <location>
        <begin position="72"/>
        <end position="85"/>
    </location>
</feature>
<sequence>MPPVRKPGRIIRPASATAKLESYIPPSVLDDVRPATAAAGLFTGEGQSTSSSRGAQGSSLTRPGTQSAWASRSRDDIPKPDEQPRRLTLSCVDGLAERPETAAARARLATPGGSFGYKIEEKINLEHLHSLKKYFEAADTTGSGTLSLETFKEVIRSSLGLKKSDEQITALFMKIDSLSEGRIAWDEFCTYMQLEYAEKEDSYLRQKQVSFQLPATIESTPHRETILRINNMSDGIFVAVSQDGTISFWNSQLELKRTRTLMAEQNVTRQKPKWITDMVLMQQYNKIILGTGDREIQFYESSTFEPYCQVSGLETVPLKLAYNPTGYDECLIMYGDVDGCINIIVVYATGETLRTWKKMPKTDGIASVTLEKVAHNMNGLTKFIRWKVHEDWVLELRYFEEIRSIISCSNHENTALVIGSTMGSTHVDSQLKEIKESLNERNNERKGIKLNQSSYIQTRRRMESDQTVFKVYKGVKTFDYSKDKNIIVTGGMDRIVRIWNPYVPRLVIVFKLSVWDIKDQTCMLTIRPKSHKIRGDIQACHYNRVSRSLAIATDLMALLSQRVKPQQHADIVITHKEPVQCCKYNPSFKQVVTCSEGSAVKLWEFETGKPVFEFSQAHGDSAITAMIFDNTGRRLITGGRDGKLKIWNYNNGHCLKTLEKENSNEEVTSVTYVEMNRNRYIVSVGWDRRINIFTDTSEDFHHVQKPLAKWTDDLQNGHKEDILSVASCEPNLLATSSYDGEVIVWNMISGHIYCHLLSRQPVDYNHTSLDGDNSICKLIFLEPRVNNKQCAQLVASGPRGCIHFWNIYHGGTLYSQFHSCRDGKASVSAMAVNKDCTMLFMADTIGMLIILNQLINVQ</sequence>
<dbReference type="InterPro" id="IPR001680">
    <property type="entry name" value="WD40_rpt"/>
</dbReference>
<dbReference type="InterPro" id="IPR019775">
    <property type="entry name" value="WD40_repeat_CS"/>
</dbReference>
<dbReference type="PANTHER" id="PTHR44324">
    <property type="entry name" value="WD40 REPEAT DOMAIN 95"/>
    <property type="match status" value="1"/>
</dbReference>
<proteinExistence type="predicted"/>
<feature type="repeat" description="WD" evidence="3">
    <location>
        <begin position="715"/>
        <end position="747"/>
    </location>
</feature>
<evidence type="ECO:0000256" key="1">
    <source>
        <dbReference type="ARBA" id="ARBA00022574"/>
    </source>
</evidence>
<dbReference type="SMART" id="SM00320">
    <property type="entry name" value="WD40"/>
    <property type="match status" value="8"/>
</dbReference>
<evidence type="ECO:0000259" key="5">
    <source>
        <dbReference type="PROSITE" id="PS50222"/>
    </source>
</evidence>
<dbReference type="PROSITE" id="PS50222">
    <property type="entry name" value="EF_HAND_2"/>
    <property type="match status" value="1"/>
</dbReference>
<dbReference type="InterPro" id="IPR036322">
    <property type="entry name" value="WD40_repeat_dom_sf"/>
</dbReference>
<evidence type="ECO:0000256" key="3">
    <source>
        <dbReference type="PROSITE-ProRule" id="PRU00221"/>
    </source>
</evidence>
<name>A0ABM0MLD3_SACKO</name>
<dbReference type="PANTHER" id="PTHR44324:SF4">
    <property type="entry name" value="WD40 REPEAT DOMAIN 95"/>
    <property type="match status" value="1"/>
</dbReference>
<feature type="repeat" description="WD" evidence="3">
    <location>
        <begin position="475"/>
        <end position="500"/>
    </location>
</feature>
<evidence type="ECO:0000256" key="2">
    <source>
        <dbReference type="ARBA" id="ARBA00022737"/>
    </source>
</evidence>
<dbReference type="InterPro" id="IPR051242">
    <property type="entry name" value="WD-EF-hand_domain"/>
</dbReference>
<protein>
    <submittedName>
        <fullName evidence="7">WD repeat-containing protein on Y chromosome-like</fullName>
    </submittedName>
</protein>
<feature type="repeat" description="WD" evidence="3">
    <location>
        <begin position="572"/>
        <end position="613"/>
    </location>
</feature>
<dbReference type="SUPFAM" id="SSF50998">
    <property type="entry name" value="Quinoprotein alcohol dehydrogenase-like"/>
    <property type="match status" value="1"/>
</dbReference>
<dbReference type="InterPro" id="IPR011992">
    <property type="entry name" value="EF-hand-dom_pair"/>
</dbReference>
<dbReference type="InterPro" id="IPR011047">
    <property type="entry name" value="Quinoprotein_ADH-like_sf"/>
</dbReference>
<dbReference type="SUPFAM" id="SSF47473">
    <property type="entry name" value="EF-hand"/>
    <property type="match status" value="1"/>
</dbReference>
<organism evidence="6 7">
    <name type="scientific">Saccoglossus kowalevskii</name>
    <name type="common">Acorn worm</name>
    <dbReference type="NCBI Taxonomy" id="10224"/>
    <lineage>
        <taxon>Eukaryota</taxon>
        <taxon>Metazoa</taxon>
        <taxon>Hemichordata</taxon>
        <taxon>Enteropneusta</taxon>
        <taxon>Harrimaniidae</taxon>
        <taxon>Saccoglossus</taxon>
    </lineage>
</organism>
<accession>A0ABM0MLD3</accession>
<dbReference type="RefSeq" id="XP_006820824.1">
    <property type="nucleotide sequence ID" value="XM_006820761.1"/>
</dbReference>
<feature type="compositionally biased region" description="Polar residues" evidence="4">
    <location>
        <begin position="60"/>
        <end position="70"/>
    </location>
</feature>
<dbReference type="Proteomes" id="UP000694865">
    <property type="component" value="Unplaced"/>
</dbReference>
<evidence type="ECO:0000313" key="6">
    <source>
        <dbReference type="Proteomes" id="UP000694865"/>
    </source>
</evidence>
<dbReference type="InterPro" id="IPR002048">
    <property type="entry name" value="EF_hand_dom"/>
</dbReference>
<evidence type="ECO:0000256" key="4">
    <source>
        <dbReference type="SAM" id="MobiDB-lite"/>
    </source>
</evidence>
<dbReference type="InterPro" id="IPR015943">
    <property type="entry name" value="WD40/YVTN_repeat-like_dom_sf"/>
</dbReference>
<dbReference type="SUPFAM" id="SSF50978">
    <property type="entry name" value="WD40 repeat-like"/>
    <property type="match status" value="1"/>
</dbReference>
<dbReference type="GeneID" id="100368844"/>
<reference evidence="7" key="1">
    <citation type="submission" date="2025-08" db="UniProtKB">
        <authorList>
            <consortium name="RefSeq"/>
        </authorList>
    </citation>
    <scope>IDENTIFICATION</scope>
    <source>
        <tissue evidence="7">Testes</tissue>
    </source>
</reference>
<dbReference type="PROSITE" id="PS00678">
    <property type="entry name" value="WD_REPEATS_1"/>
    <property type="match status" value="1"/>
</dbReference>
<evidence type="ECO:0000313" key="7">
    <source>
        <dbReference type="RefSeq" id="XP_006820824.1"/>
    </source>
</evidence>
<dbReference type="Pfam" id="PF13499">
    <property type="entry name" value="EF-hand_7"/>
    <property type="match status" value="1"/>
</dbReference>
<feature type="region of interest" description="Disordered" evidence="4">
    <location>
        <begin position="40"/>
        <end position="86"/>
    </location>
</feature>
<feature type="compositionally biased region" description="Low complexity" evidence="4">
    <location>
        <begin position="46"/>
        <end position="59"/>
    </location>
</feature>
<dbReference type="Gene3D" id="1.10.238.10">
    <property type="entry name" value="EF-hand"/>
    <property type="match status" value="1"/>
</dbReference>
<dbReference type="PROSITE" id="PS50082">
    <property type="entry name" value="WD_REPEATS_2"/>
    <property type="match status" value="4"/>
</dbReference>
<gene>
    <name evidence="7" type="primary">LOC100368844</name>
</gene>
<keyword evidence="2" id="KW-0677">Repeat</keyword>
<dbReference type="PROSITE" id="PS50294">
    <property type="entry name" value="WD_REPEATS_REGION"/>
    <property type="match status" value="1"/>
</dbReference>
<feature type="domain" description="EF-hand" evidence="5">
    <location>
        <begin position="126"/>
        <end position="161"/>
    </location>
</feature>
<dbReference type="Gene3D" id="2.130.10.10">
    <property type="entry name" value="YVTN repeat-like/Quinoprotein amine dehydrogenase"/>
    <property type="match status" value="4"/>
</dbReference>
<keyword evidence="1 3" id="KW-0853">WD repeat</keyword>
<feature type="repeat" description="WD" evidence="3">
    <location>
        <begin position="616"/>
        <end position="657"/>
    </location>
</feature>
<keyword evidence="6" id="KW-1185">Reference proteome</keyword>
<dbReference type="Pfam" id="PF00400">
    <property type="entry name" value="WD40"/>
    <property type="match status" value="4"/>
</dbReference>